<evidence type="ECO:0000313" key="2">
    <source>
        <dbReference type="EMBL" id="MCR6487953.1"/>
    </source>
</evidence>
<proteinExistence type="predicted"/>
<evidence type="ECO:0000256" key="1">
    <source>
        <dbReference type="SAM" id="SignalP"/>
    </source>
</evidence>
<dbReference type="Proteomes" id="UP001144096">
    <property type="component" value="Unassembled WGS sequence"/>
</dbReference>
<dbReference type="AlphaFoldDB" id="A0A9X2NIJ9"/>
<comment type="caution">
    <text evidence="2">The sequence shown here is derived from an EMBL/GenBank/DDBJ whole genome shotgun (WGS) entry which is preliminary data.</text>
</comment>
<sequence>MVWSGRKWARRLGVVVGGLAAAACVVVPAAHAAPAASSGQWVVTDYSGNFVRGGGVTGYAKLGTGRYEVTFNRNVAGCSYVATVADPGNGLVYNPGLVFTAGGHNSANGVYVETKNLGAGLADYPFQLQVQCGGLWVATGYSGNFVRGGGVTGMTRLGPGRYEATFGQNVSGCTFAATVADPGNGLVYNPGLVFTAGGHSSPNGVYVETKNLGAGLADYPFQLQVQCGGLTVASDYSGNFVRGSGVTAFARLGVGRYEATFGQNVAGCSYVATVADPGNGLVYYPGLVFTAGGHSSPNGVYVETKNPGGGLADYPFQLQVAC</sequence>
<name>A0A9X2NIJ9_9PSEU</name>
<gene>
    <name evidence="2" type="ORF">M8542_34525</name>
</gene>
<reference evidence="2" key="1">
    <citation type="submission" date="2022-06" db="EMBL/GenBank/DDBJ databases">
        <title>Amycolatopsis iheyaensis sp. nov., a new species of the genus Amycolatopsis isolated from soil in Iheya island, Japan.</title>
        <authorList>
            <person name="Ngamcharungchit C."/>
            <person name="Kanto H."/>
            <person name="Take A."/>
            <person name="Intra B."/>
            <person name="Matsumoto A."/>
            <person name="Panbangred W."/>
            <person name="Inahashi Y."/>
        </authorList>
    </citation>
    <scope>NUCLEOTIDE SEQUENCE</scope>
    <source>
        <strain evidence="2">OK19-0408</strain>
    </source>
</reference>
<feature type="signal peptide" evidence="1">
    <location>
        <begin position="1"/>
        <end position="32"/>
    </location>
</feature>
<keyword evidence="1" id="KW-0732">Signal</keyword>
<dbReference type="PROSITE" id="PS51257">
    <property type="entry name" value="PROKAR_LIPOPROTEIN"/>
    <property type="match status" value="1"/>
</dbReference>
<keyword evidence="3" id="KW-1185">Reference proteome</keyword>
<protein>
    <submittedName>
        <fullName evidence="2">Uncharacterized protein</fullName>
    </submittedName>
</protein>
<accession>A0A9X2NIJ9</accession>
<feature type="chain" id="PRO_5040747384" evidence="1">
    <location>
        <begin position="33"/>
        <end position="322"/>
    </location>
</feature>
<organism evidence="2 3">
    <name type="scientific">Amycolatopsis iheyensis</name>
    <dbReference type="NCBI Taxonomy" id="2945988"/>
    <lineage>
        <taxon>Bacteria</taxon>
        <taxon>Bacillati</taxon>
        <taxon>Actinomycetota</taxon>
        <taxon>Actinomycetes</taxon>
        <taxon>Pseudonocardiales</taxon>
        <taxon>Pseudonocardiaceae</taxon>
        <taxon>Amycolatopsis</taxon>
    </lineage>
</organism>
<dbReference type="EMBL" id="JAMXQV010000022">
    <property type="protein sequence ID" value="MCR6487953.1"/>
    <property type="molecule type" value="Genomic_DNA"/>
</dbReference>
<dbReference type="RefSeq" id="WP_257924519.1">
    <property type="nucleotide sequence ID" value="NZ_JAMXQV010000022.1"/>
</dbReference>
<evidence type="ECO:0000313" key="3">
    <source>
        <dbReference type="Proteomes" id="UP001144096"/>
    </source>
</evidence>